<dbReference type="PANTHER" id="PTHR11373:SF4">
    <property type="entry name" value="DEOXYNUCLEOSIDE TRIPHOSPHATE TRIPHOSPHOHYDROLASE SAMHD1"/>
    <property type="match status" value="1"/>
</dbReference>
<dbReference type="SUPFAM" id="SSF109604">
    <property type="entry name" value="HD-domain/PDEase-like"/>
    <property type="match status" value="1"/>
</dbReference>
<dbReference type="CDD" id="cd00077">
    <property type="entry name" value="HDc"/>
    <property type="match status" value="1"/>
</dbReference>
<dbReference type="Proteomes" id="UP000322983">
    <property type="component" value="Chromosome"/>
</dbReference>
<name>A0A510DYH3_9CREN</name>
<dbReference type="Pfam" id="PF01966">
    <property type="entry name" value="HD"/>
    <property type="match status" value="1"/>
</dbReference>
<evidence type="ECO:0000313" key="4">
    <source>
        <dbReference type="Proteomes" id="UP000322983"/>
    </source>
</evidence>
<protein>
    <submittedName>
        <fullName evidence="2">Deoxyguanosinetriphosphate triphosphohydrolase-like protein</fullName>
    </submittedName>
</protein>
<accession>A0A510DYH3</accession>
<sequence length="409" mass="47254">MTMKLIRDPVHGYIELDEQTLHVISNPFFQRLRQVTQTGVAYMVYPGMTHKRFEHSLGTMYLAKEFCSFLRRNSEVDFLTPEITSLISIAGLLHDIGHMPFSHTFENVLSVLSKVYGIDVEEYGKKTHVVMGERIIQDELSHILEREFSYARVDPVKFVVNVISGNPRTEEERLGSLMISSLLDADRSDYLLRDSYFAGVDYGKFDIERLKRVMVYVDGKLAIMKKATPIVEEFLLARMYMYENVYFHSVVGMYNAILTHGISKLVRENRMGIPSSPSDLLKLNEFNILSSLQHDGGEFYQGLIERNGFRRIKKDISESCLESTGIRDELSKETLETNGLIMFHDFFDVPYVEDEKEAIFIYDGDDVERFSTVSNVAKSMKELRKAIVIYHEKMKDRVSKFERIISSCK</sequence>
<evidence type="ECO:0000313" key="5">
    <source>
        <dbReference type="Proteomes" id="UP000325030"/>
    </source>
</evidence>
<dbReference type="EMBL" id="AP018929">
    <property type="protein sequence ID" value="BBG25282.1"/>
    <property type="molecule type" value="Genomic_DNA"/>
</dbReference>
<dbReference type="EMBL" id="AP018930">
    <property type="protein sequence ID" value="BBG28076.1"/>
    <property type="molecule type" value="Genomic_DNA"/>
</dbReference>
<evidence type="ECO:0000313" key="3">
    <source>
        <dbReference type="EMBL" id="BBG28076.1"/>
    </source>
</evidence>
<dbReference type="KEGG" id="step:IC006_2617"/>
<keyword evidence="4" id="KW-1185">Reference proteome</keyword>
<dbReference type="GO" id="GO:0006203">
    <property type="term" value="P:dGTP catabolic process"/>
    <property type="evidence" value="ECO:0007669"/>
    <property type="project" value="TreeGrafter"/>
</dbReference>
<dbReference type="Pfam" id="PF19276">
    <property type="entry name" value="HD_assoc_2"/>
    <property type="match status" value="1"/>
</dbReference>
<evidence type="ECO:0000259" key="1">
    <source>
        <dbReference type="SMART" id="SM00471"/>
    </source>
</evidence>
<accession>A0A510E6G6</accession>
<dbReference type="STRING" id="1294262.GCA_001316085_01514"/>
<dbReference type="AlphaFoldDB" id="A0A510DYH3"/>
<organism evidence="2 4">
    <name type="scientific">Sulfuracidifex tepidarius</name>
    <dbReference type="NCBI Taxonomy" id="1294262"/>
    <lineage>
        <taxon>Archaea</taxon>
        <taxon>Thermoproteota</taxon>
        <taxon>Thermoprotei</taxon>
        <taxon>Sulfolobales</taxon>
        <taxon>Sulfolobaceae</taxon>
        <taxon>Sulfuracidifex</taxon>
    </lineage>
</organism>
<dbReference type="InterPro" id="IPR003607">
    <property type="entry name" value="HD/PDEase_dom"/>
</dbReference>
<evidence type="ECO:0000313" key="2">
    <source>
        <dbReference type="EMBL" id="BBG25282.1"/>
    </source>
</evidence>
<dbReference type="GO" id="GO:0008832">
    <property type="term" value="F:dGTPase activity"/>
    <property type="evidence" value="ECO:0007669"/>
    <property type="project" value="TreeGrafter"/>
</dbReference>
<dbReference type="Gene3D" id="1.10.3210.10">
    <property type="entry name" value="Hypothetical protein af1432"/>
    <property type="match status" value="1"/>
</dbReference>
<feature type="domain" description="HD/PDEase" evidence="1">
    <location>
        <begin position="48"/>
        <end position="200"/>
    </location>
</feature>
<dbReference type="InterPro" id="IPR050135">
    <property type="entry name" value="dGTPase-like"/>
</dbReference>
<dbReference type="InterPro" id="IPR045509">
    <property type="entry name" value="HD_assoc_2"/>
</dbReference>
<proteinExistence type="predicted"/>
<dbReference type="PANTHER" id="PTHR11373">
    <property type="entry name" value="DEOXYNUCLEOSIDE TRIPHOSPHATE TRIPHOSPHOHYDROLASE"/>
    <property type="match status" value="1"/>
</dbReference>
<reference evidence="2 4" key="2">
    <citation type="journal article" date="2020" name="Int. J. Syst. Evol. Microbiol.">
        <title>Sulfuracidifex tepidarius gen. nov., sp. nov. and transfer of Sulfolobus metallicus Huber and Stetter 1992 to the genus Sulfuracidifex as Sulfuracidifex metallicus comb. nov.</title>
        <authorList>
            <person name="Itoh T."/>
            <person name="Miura T."/>
            <person name="Sakai H.D."/>
            <person name="Kato S."/>
            <person name="Ohkuma M."/>
            <person name="Takashina T."/>
        </authorList>
    </citation>
    <scope>NUCLEOTIDE SEQUENCE [LARGE SCALE GENOMIC DNA]</scope>
    <source>
        <strain evidence="2 4">IC-006</strain>
        <strain evidence="3">IC-007</strain>
    </source>
</reference>
<dbReference type="InterPro" id="IPR006674">
    <property type="entry name" value="HD_domain"/>
</dbReference>
<reference evidence="5" key="1">
    <citation type="submission" date="2018-09" db="EMBL/GenBank/DDBJ databases">
        <title>Complete Genome Sequencing of Sulfolobus sp. JCM 16834.</title>
        <authorList>
            <person name="Kato S."/>
            <person name="Itoh T."/>
            <person name="Ohkuma M."/>
        </authorList>
    </citation>
    <scope>NUCLEOTIDE SEQUENCE [LARGE SCALE GENOMIC DNA]</scope>
    <source>
        <strain evidence="5">IC-007</strain>
    </source>
</reference>
<dbReference type="SMART" id="SM00471">
    <property type="entry name" value="HDc"/>
    <property type="match status" value="1"/>
</dbReference>
<dbReference type="Proteomes" id="UP000325030">
    <property type="component" value="Chromosome"/>
</dbReference>
<gene>
    <name evidence="2" type="ORF">IC006_2617</name>
    <name evidence="3" type="ORF">IC007_2631</name>
</gene>